<evidence type="ECO:0000259" key="11">
    <source>
        <dbReference type="SMART" id="SM00985"/>
    </source>
</evidence>
<dbReference type="InterPro" id="IPR042449">
    <property type="entry name" value="Ub-E1_IAD_1"/>
</dbReference>
<evidence type="ECO:0000256" key="4">
    <source>
        <dbReference type="ARBA" id="ARBA00012990"/>
    </source>
</evidence>
<dbReference type="GeneID" id="14906469"/>
<dbReference type="InterPro" id="IPR000011">
    <property type="entry name" value="UBQ/SUMO-activ_enz_E1-like"/>
</dbReference>
<evidence type="ECO:0000313" key="13">
    <source>
        <dbReference type="Proteomes" id="UP000008983"/>
    </source>
</evidence>
<evidence type="ECO:0000256" key="2">
    <source>
        <dbReference type="ARBA" id="ARBA00004906"/>
    </source>
</evidence>
<dbReference type="AlphaFoldDB" id="G0QWQ0"/>
<dbReference type="InParanoid" id="G0QWQ0"/>
<dbReference type="InterPro" id="IPR018075">
    <property type="entry name" value="UBQ-activ_enz_E1"/>
</dbReference>
<dbReference type="FunFam" id="1.10.10.2660:FF:000001">
    <property type="entry name" value="Ubiquitin-activating enzyme E1 1"/>
    <property type="match status" value="1"/>
</dbReference>
<dbReference type="GO" id="GO:0005524">
    <property type="term" value="F:ATP binding"/>
    <property type="evidence" value="ECO:0007669"/>
    <property type="project" value="UniProtKB-KW"/>
</dbReference>
<dbReference type="Proteomes" id="UP000008983">
    <property type="component" value="Unassembled WGS sequence"/>
</dbReference>
<evidence type="ECO:0000313" key="12">
    <source>
        <dbReference type="EMBL" id="EGR30365.1"/>
    </source>
</evidence>
<dbReference type="GO" id="GO:0004839">
    <property type="term" value="F:ubiquitin activating enzyme activity"/>
    <property type="evidence" value="ECO:0007669"/>
    <property type="project" value="UniProtKB-EC"/>
</dbReference>
<dbReference type="PRINTS" id="PR01849">
    <property type="entry name" value="UBIQUITINACT"/>
</dbReference>
<dbReference type="Gene3D" id="3.40.50.720">
    <property type="entry name" value="NAD(P)-binding Rossmann-like Domain"/>
    <property type="match status" value="1"/>
</dbReference>
<dbReference type="EC" id="6.2.1.45" evidence="4"/>
<evidence type="ECO:0000256" key="3">
    <source>
        <dbReference type="ARBA" id="ARBA00005673"/>
    </source>
</evidence>
<accession>G0QWQ0</accession>
<dbReference type="FunFam" id="3.50.50.80:FF:000005">
    <property type="entry name" value="Ubiquitin-activating enzyme E1"/>
    <property type="match status" value="1"/>
</dbReference>
<proteinExistence type="inferred from homology"/>
<dbReference type="Pfam" id="PF09358">
    <property type="entry name" value="E1_UFD"/>
    <property type="match status" value="1"/>
</dbReference>
<name>G0QWQ0_ICHMU</name>
<dbReference type="FunCoup" id="G0QWQ0">
    <property type="interactions" value="391"/>
</dbReference>
<dbReference type="InterPro" id="IPR045886">
    <property type="entry name" value="ThiF/MoeB/HesA"/>
</dbReference>
<dbReference type="GO" id="GO:0019948">
    <property type="term" value="F:SUMO activating enzyme activity"/>
    <property type="evidence" value="ECO:0007669"/>
    <property type="project" value="TreeGrafter"/>
</dbReference>
<dbReference type="NCBIfam" id="TIGR01408">
    <property type="entry name" value="Ube1"/>
    <property type="match status" value="1"/>
</dbReference>
<dbReference type="Gene3D" id="3.10.290.60">
    <property type="entry name" value="Ubiquitin-activating enzyme E1, UFD domain"/>
    <property type="match status" value="1"/>
</dbReference>
<feature type="domain" description="Ubiquitin-activating enzyme E1 C-terminal" evidence="11">
    <location>
        <begin position="872"/>
        <end position="1010"/>
    </location>
</feature>
<evidence type="ECO:0000256" key="6">
    <source>
        <dbReference type="ARBA" id="ARBA00022741"/>
    </source>
</evidence>
<dbReference type="InterPro" id="IPR042063">
    <property type="entry name" value="Ubi_acti_E1_SCCH"/>
</dbReference>
<dbReference type="OMA" id="GANLHAF"/>
<dbReference type="InterPro" id="IPR038252">
    <property type="entry name" value="UBA_E1_C_sf"/>
</dbReference>
<comment type="pathway">
    <text evidence="2">Protein modification; protein ubiquitination.</text>
</comment>
<dbReference type="GO" id="GO:0016925">
    <property type="term" value="P:protein sumoylation"/>
    <property type="evidence" value="ECO:0007669"/>
    <property type="project" value="TreeGrafter"/>
</dbReference>
<dbReference type="STRING" id="857967.G0QWQ0"/>
<dbReference type="SUPFAM" id="SSF69572">
    <property type="entry name" value="Activating enzymes of the ubiquitin-like proteins"/>
    <property type="match status" value="2"/>
</dbReference>
<evidence type="ECO:0000256" key="7">
    <source>
        <dbReference type="ARBA" id="ARBA00022786"/>
    </source>
</evidence>
<dbReference type="Gene3D" id="3.40.50.12550">
    <property type="entry name" value="Ubiquitin-activating enzyme E1, inactive adenylation domain, subdomain 2"/>
    <property type="match status" value="1"/>
</dbReference>
<dbReference type="Pfam" id="PF00899">
    <property type="entry name" value="ThiF"/>
    <property type="match status" value="1"/>
</dbReference>
<evidence type="ECO:0000256" key="10">
    <source>
        <dbReference type="RuleBase" id="RU000519"/>
    </source>
</evidence>
<keyword evidence="5 10" id="KW-0436">Ligase</keyword>
<dbReference type="InterPro" id="IPR042302">
    <property type="entry name" value="E1_FCCH_sf"/>
</dbReference>
<dbReference type="GO" id="GO:0005737">
    <property type="term" value="C:cytoplasm"/>
    <property type="evidence" value="ECO:0007669"/>
    <property type="project" value="TreeGrafter"/>
</dbReference>
<dbReference type="GO" id="GO:0031510">
    <property type="term" value="C:SUMO activating enzyme complex"/>
    <property type="evidence" value="ECO:0007669"/>
    <property type="project" value="TreeGrafter"/>
</dbReference>
<evidence type="ECO:0000256" key="8">
    <source>
        <dbReference type="ARBA" id="ARBA00022840"/>
    </source>
</evidence>
<dbReference type="InterPro" id="IPR033127">
    <property type="entry name" value="UBQ-activ_enz_E1_Cys_AS"/>
</dbReference>
<dbReference type="Pfam" id="PF10585">
    <property type="entry name" value="UBA_E1_SCCH"/>
    <property type="match status" value="1"/>
</dbReference>
<dbReference type="InterPro" id="IPR035985">
    <property type="entry name" value="Ubiquitin-activating_enz"/>
</dbReference>
<dbReference type="PROSITE" id="PS00865">
    <property type="entry name" value="UBIQUITIN_ACTIVAT_2"/>
    <property type="match status" value="1"/>
</dbReference>
<organism evidence="12 13">
    <name type="scientific">Ichthyophthirius multifiliis</name>
    <name type="common">White spot disease agent</name>
    <name type="synonym">Ich</name>
    <dbReference type="NCBI Taxonomy" id="5932"/>
    <lineage>
        <taxon>Eukaryota</taxon>
        <taxon>Sar</taxon>
        <taxon>Alveolata</taxon>
        <taxon>Ciliophora</taxon>
        <taxon>Intramacronucleata</taxon>
        <taxon>Oligohymenophorea</taxon>
        <taxon>Hymenostomatida</taxon>
        <taxon>Ophryoglenina</taxon>
        <taxon>Ichthyophthirius</taxon>
    </lineage>
</organism>
<dbReference type="Gene3D" id="1.10.10.2660">
    <property type="entry name" value="Ubiquitin-activating enzyme E1, SCCH domain"/>
    <property type="match status" value="1"/>
</dbReference>
<comment type="catalytic activity">
    <reaction evidence="1">
        <text>ATP + ubiquitin + [E1 ubiquitin-activating enzyme]-L-cysteine = AMP + diphosphate + S-ubiquitinyl-[E1 ubiquitin-activating enzyme]-L-cysteine.</text>
        <dbReference type="EC" id="6.2.1.45"/>
    </reaction>
</comment>
<protein>
    <recommendedName>
        <fullName evidence="4">E1 ubiquitin-activating enzyme</fullName>
        <ecNumber evidence="4">6.2.1.45</ecNumber>
    </recommendedName>
</protein>
<feature type="active site" description="Glycyl thioester intermediate" evidence="9">
    <location>
        <position position="599"/>
    </location>
</feature>
<evidence type="ECO:0000256" key="9">
    <source>
        <dbReference type="PROSITE-ProRule" id="PRU10132"/>
    </source>
</evidence>
<dbReference type="RefSeq" id="XP_004031952.1">
    <property type="nucleotide sequence ID" value="XM_004031904.1"/>
</dbReference>
<evidence type="ECO:0000256" key="5">
    <source>
        <dbReference type="ARBA" id="ARBA00022598"/>
    </source>
</evidence>
<dbReference type="OrthoDB" id="10252231at2759"/>
<keyword evidence="7 10" id="KW-0833">Ubl conjugation pathway</keyword>
<keyword evidence="8 10" id="KW-0067">ATP-binding</keyword>
<sequence length="1015" mass="116157">MDEQGKIDENLYSRMMGAYGVEAVGKLVKLRIFISGLRGVGIEIAKNLILSGPSVVCLHDDGLSQLTDMSCNFYLQKNHIGQQTRAEACLSNLTELNPYCKVYVHKGQITPELLNNFDVVVITDEYRQDRLIEINEYCRQNQKGFIYSGMLGLYGFTFVDFGEKHNIFDTNGEEPRNSIVVGVTTDNNDCIVTVHEDKRHGFQTGDYVTFREVQGMIELNDQVFKIEERSPFTFKLITDKDVTQFSRYIREGIVEQVKMPVTMQFKSLKDSLQHPYALNKNELDNCDWEKFGRPEQLHLAFVGLLEFFKQTGNLPQLNSENDAQKLFQIVKDSNDKNKQMDVEQVLRVEEIEESLIKNVALYSRAQISPLASFWGGIVAQEIVKFTGKYTPLRQWLHYECFEALPEDQNVNRSPLNSQYDDYVSIFGRDYFQKIAQAKTFLVGAGALGCEYLKMFALMGLGVENGGITVTDDDQIEMSNLNRQFLFRKDNIGQSKSECAGNAAKKMNPSLNVKALKERVAPENERIFNDQFWESLDFIVNAVDNVKARLFVDGRCVWYGRPLFESGTLGTKCNSQVVLPRLTQSYGDSVDPPEESIPLCTLKNFPYQIEHTIQWARDYFEGVFVEGPNDCAKFVENQKGYLEKITKELKNKPGMLRGKLEIIQKLVQAYNQNSYESCVELAMHMFQEIFHNQIQQLLYSFPLDHKTESGQPFWSGPKRPPQPAVFDINDETHFMFVQATANIYAHIFGLKYCEDKDYIRKISQVVKLEEFKPKKLLQSQMIKELSNTKIVAKNHMNTIEFEKDDPTNWHIDQVSAVSNLRARNYKIKEISKFKVKIIAGKIIPALATTTAMIVGAVGIEIIKHILQKPLNKMKNAFMNLALPLWIFSEPDPPIKAKDKEYDPILMGKVKAIPPGFTTWDKLFVKGPMTIDQLKKYFNEKYQVEISIMSVGKVCLYNSYQSDSAQRLKMDVTEAVVKIGGIKIPDYKKFLELEICAETISDEPCDVIMPTIKYAMK</sequence>
<dbReference type="SMART" id="SM00985">
    <property type="entry name" value="UBA_e1_C"/>
    <property type="match status" value="1"/>
</dbReference>
<reference evidence="12 13" key="1">
    <citation type="submission" date="2011-07" db="EMBL/GenBank/DDBJ databases">
        <authorList>
            <person name="Coyne R."/>
            <person name="Brami D."/>
            <person name="Johnson J."/>
            <person name="Hostetler J."/>
            <person name="Hannick L."/>
            <person name="Clark T."/>
            <person name="Cassidy-Hanley D."/>
            <person name="Inman J."/>
        </authorList>
    </citation>
    <scope>NUCLEOTIDE SEQUENCE [LARGE SCALE GENOMIC DNA]</scope>
    <source>
        <strain evidence="12 13">G5</strain>
    </source>
</reference>
<dbReference type="InterPro" id="IPR032418">
    <property type="entry name" value="E1_FCCH"/>
</dbReference>
<dbReference type="InterPro" id="IPR019572">
    <property type="entry name" value="UBA_E1_SCCH"/>
</dbReference>
<dbReference type="InterPro" id="IPR018965">
    <property type="entry name" value="Ub-activating_enz_E1_C"/>
</dbReference>
<comment type="similarity">
    <text evidence="3 10">Belongs to the ubiquitin-activating E1 family.</text>
</comment>
<dbReference type="UniPathway" id="UPA00143"/>
<dbReference type="eggNOG" id="KOG2012">
    <property type="taxonomic scope" value="Eukaryota"/>
</dbReference>
<keyword evidence="6 10" id="KW-0547">Nucleotide-binding</keyword>
<dbReference type="InterPro" id="IPR000594">
    <property type="entry name" value="ThiF_NAD_FAD-bd"/>
</dbReference>
<dbReference type="FunFam" id="2.40.30.180:FF:000001">
    <property type="entry name" value="ubiquitin-like modifier-activating enzyme 1"/>
    <property type="match status" value="1"/>
</dbReference>
<dbReference type="Pfam" id="PF16191">
    <property type="entry name" value="E1_4HB"/>
    <property type="match status" value="1"/>
</dbReference>
<gene>
    <name evidence="12" type="ORF">IMG5_134080</name>
</gene>
<evidence type="ECO:0000256" key="1">
    <source>
        <dbReference type="ARBA" id="ARBA00000488"/>
    </source>
</evidence>
<dbReference type="Gene3D" id="2.40.30.180">
    <property type="entry name" value="Ubiquitin-activating enzyme E1, FCCH domain"/>
    <property type="match status" value="1"/>
</dbReference>
<dbReference type="Gene3D" id="3.50.50.80">
    <property type="entry name" value="Ubiquitin-activating enzyme E1, inactive adenylation domain, subdomain 1"/>
    <property type="match status" value="1"/>
</dbReference>
<keyword evidence="13" id="KW-1185">Reference proteome</keyword>
<dbReference type="EMBL" id="GL984007">
    <property type="protein sequence ID" value="EGR30365.1"/>
    <property type="molecule type" value="Genomic_DNA"/>
</dbReference>
<dbReference type="InterPro" id="IPR032420">
    <property type="entry name" value="E1_4HB"/>
</dbReference>
<dbReference type="PANTHER" id="PTHR10953">
    <property type="entry name" value="UBIQUITIN-ACTIVATING ENZYME E1"/>
    <property type="match status" value="1"/>
</dbReference>
<dbReference type="Pfam" id="PF16190">
    <property type="entry name" value="E1_FCCH"/>
    <property type="match status" value="1"/>
</dbReference>
<dbReference type="PANTHER" id="PTHR10953:SF4">
    <property type="entry name" value="UBIQUITIN-ACTIVATING ENZYME E1 C-TERMINAL DOMAIN-CONTAINING PROTEIN"/>
    <property type="match status" value="1"/>
</dbReference>